<dbReference type="Gene3D" id="1.20.1480.30">
    <property type="entry name" value="Designed four-helix bundle protein"/>
    <property type="match status" value="1"/>
</dbReference>
<feature type="compositionally biased region" description="Low complexity" evidence="2">
    <location>
        <begin position="49"/>
        <end position="62"/>
    </location>
</feature>
<name>A0A010SNW6_9PEZI</name>
<sequence length="915" mass="104659">MSSSSFRRSEDNGHYSSRYDYNDRRDGERDRLGRDSRYYRRSRSRSRSASRSSRSMSQSRSTSPDRRTREKKRDRSWDRDRDRERDRGRERDRDRDRTKDLDRDPRTQTDLFRPPPTTASRATIPPPRGPPTRTFSSPVHSRPGMSIDTRSNRGSEQSSWKPPVLSTTPASSAPPTPRSANDTITTVKITASLRQLTRRSNEQGAIRLRKDVVDARAKAREKEHAQSHAKYPEFPSLRDYHRKLEKKDIEDLDHLGKEMKDADQQWQASAEAFAATLLQAFTELQQKDKDRRLVAPSTSDGLEARLTSRLDALESKHKETAAKQQKQMEELRKTLSVESDKRNALGIENETLKKKVQELQDHCQSLSSRADDHDASIKQLQEPKPDVAPPRAPPRENGVTSEEMKAIKTLMAQHEDLIMFLKLQVSEHDNKLGEMDIDLISDSCGAIATTLPRLEQNVKKTADDVTTLQSKHMMLGLDAEVIRSSVQQLRSDIEQGIQQQRYDIDKIQAGTEQLKSETAQLRSGTESLRTQMKSETECFKKDALNIKSDTEHLKTEAQQLRSDTDHVKKDVEKFEAVIEHIKTEAQQLKSDMTQFQSSMEKLAADIPRPPEGDKFLAVRTFTTMNATVFKTFSTWIEDVKKRIDIVERQMPSLRTDAVAWTHVKTLEKGSDQKSSRSTENSRLSTPTNDLKVDQYEGKLKDYDTRIKVLEAVSRQSPRCLEHDAAEPTKTADVAAKRRAPDDSASIKLTIDALKEQLSMIDQSIKAISESAKLTSESQARDSQRLQSLESQAYDFRADHQRLDDFEQRFATTEERVKTSEDRMDFVQHNIMNVDAQINNLTTESLYQAILQHIDRYHPTEAAVGPKVDQMARQVTAYEQRLLFLERQMTLGDEPANKKRRLSSQYGPLAVTNGRH</sequence>
<keyword evidence="4" id="KW-1185">Reference proteome</keyword>
<dbReference type="OrthoDB" id="4833301at2759"/>
<dbReference type="STRING" id="1445577.A0A010SNW6"/>
<feature type="compositionally biased region" description="Basic and acidic residues" evidence="2">
    <location>
        <begin position="20"/>
        <end position="38"/>
    </location>
</feature>
<feature type="region of interest" description="Disordered" evidence="2">
    <location>
        <begin position="1"/>
        <end position="183"/>
    </location>
</feature>
<evidence type="ECO:0000313" key="4">
    <source>
        <dbReference type="Proteomes" id="UP000020467"/>
    </source>
</evidence>
<dbReference type="Proteomes" id="UP000020467">
    <property type="component" value="Unassembled WGS sequence"/>
</dbReference>
<dbReference type="HOGENOM" id="CLU_019265_0_0_1"/>
<organism evidence="3 4">
    <name type="scientific">Colletotrichum fioriniae PJ7</name>
    <dbReference type="NCBI Taxonomy" id="1445577"/>
    <lineage>
        <taxon>Eukaryota</taxon>
        <taxon>Fungi</taxon>
        <taxon>Dikarya</taxon>
        <taxon>Ascomycota</taxon>
        <taxon>Pezizomycotina</taxon>
        <taxon>Sordariomycetes</taxon>
        <taxon>Hypocreomycetidae</taxon>
        <taxon>Glomerellales</taxon>
        <taxon>Glomerellaceae</taxon>
        <taxon>Colletotrichum</taxon>
        <taxon>Colletotrichum acutatum species complex</taxon>
    </lineage>
</organism>
<protein>
    <submittedName>
        <fullName evidence="3">Uncharacterized protein</fullName>
    </submittedName>
</protein>
<dbReference type="AlphaFoldDB" id="A0A010SNW6"/>
<feature type="compositionally biased region" description="Basic and acidic residues" evidence="2">
    <location>
        <begin position="666"/>
        <end position="676"/>
    </location>
</feature>
<feature type="region of interest" description="Disordered" evidence="2">
    <location>
        <begin position="380"/>
        <end position="400"/>
    </location>
</feature>
<gene>
    <name evidence="3" type="ORF">CFIO01_05477</name>
</gene>
<feature type="region of interest" description="Disordered" evidence="2">
    <location>
        <begin position="718"/>
        <end position="738"/>
    </location>
</feature>
<feature type="compositionally biased region" description="Polar residues" evidence="2">
    <location>
        <begin position="148"/>
        <end position="160"/>
    </location>
</feature>
<feature type="coiled-coil region" evidence="1">
    <location>
        <begin position="571"/>
        <end position="605"/>
    </location>
</feature>
<dbReference type="KEGG" id="cfj:CFIO01_05477"/>
<dbReference type="eggNOG" id="ENOG502RW3W">
    <property type="taxonomic scope" value="Eukaryota"/>
</dbReference>
<feature type="region of interest" description="Disordered" evidence="2">
    <location>
        <begin position="666"/>
        <end position="690"/>
    </location>
</feature>
<keyword evidence="1" id="KW-0175">Coiled coil</keyword>
<accession>A0A010SNW6</accession>
<feature type="compositionally biased region" description="Basic and acidic residues" evidence="2">
    <location>
        <begin position="63"/>
        <end position="107"/>
    </location>
</feature>
<comment type="caution">
    <text evidence="3">The sequence shown here is derived from an EMBL/GenBank/DDBJ whole genome shotgun (WGS) entry which is preliminary data.</text>
</comment>
<dbReference type="EMBL" id="JARH01000002">
    <property type="protein sequence ID" value="EXF86628.1"/>
    <property type="molecule type" value="Genomic_DNA"/>
</dbReference>
<reference evidence="3 4" key="1">
    <citation type="submission" date="2014-02" db="EMBL/GenBank/DDBJ databases">
        <title>The genome sequence of Colletotrichum fioriniae PJ7.</title>
        <authorList>
            <person name="Baroncelli R."/>
            <person name="Thon M.R."/>
        </authorList>
    </citation>
    <scope>NUCLEOTIDE SEQUENCE [LARGE SCALE GENOMIC DNA]</scope>
    <source>
        <strain evidence="3 4">PJ7</strain>
    </source>
</reference>
<feature type="region of interest" description="Disordered" evidence="2">
    <location>
        <begin position="316"/>
        <end position="337"/>
    </location>
</feature>
<proteinExistence type="predicted"/>
<feature type="compositionally biased region" description="Polar residues" evidence="2">
    <location>
        <begin position="677"/>
        <end position="688"/>
    </location>
</feature>
<feature type="compositionally biased region" description="Basic residues" evidence="2">
    <location>
        <begin position="39"/>
        <end position="48"/>
    </location>
</feature>
<evidence type="ECO:0000256" key="1">
    <source>
        <dbReference type="SAM" id="Coils"/>
    </source>
</evidence>
<evidence type="ECO:0000256" key="2">
    <source>
        <dbReference type="SAM" id="MobiDB-lite"/>
    </source>
</evidence>
<feature type="region of interest" description="Disordered" evidence="2">
    <location>
        <begin position="894"/>
        <end position="915"/>
    </location>
</feature>
<evidence type="ECO:0000313" key="3">
    <source>
        <dbReference type="EMBL" id="EXF86628.1"/>
    </source>
</evidence>